<sequence length="335" mass="38857">MRLLILLVSFSLFSCDQHNVGTMLFTNFDDEFKLNHHVKIFNPHYFGKGTILNFANDKLFIQDIYSTDSIVVVYSTKSFKKIGNIGVYGEEPGHILQPGRLTFSRDKKKLFLVDNAKGHISSYDIDSALNNQNYLSSNHINYPSEVFVSFISHIEDKTFITRQLDINNDLLLKFKSESIVDTIGKWYSTDDPIVLMDSFTQYYYAPFKHPTQEKYVSVYNHYDVIQITDSIGNSIFAIGPEKISYKDIKYEYLTYSWTHTSEDYIFAAYQGQEFRSELSTSFNKIHVFDWKGKPIAKFDLDIPIVNFAIDVDSNIIYAIADNENRDFVTFDFPKL</sequence>
<name>A0A2T4DPQ7_9BACT</name>
<dbReference type="InterPro" id="IPR011044">
    <property type="entry name" value="Quino_amine_DH_bsu"/>
</dbReference>
<evidence type="ECO:0000313" key="1">
    <source>
        <dbReference type="EMBL" id="PTB95800.1"/>
    </source>
</evidence>
<dbReference type="Pfam" id="PF15869">
    <property type="entry name" value="TolB_like"/>
    <property type="match status" value="1"/>
</dbReference>
<proteinExistence type="predicted"/>
<dbReference type="EMBL" id="PYVU01000085">
    <property type="protein sequence ID" value="PTB95800.1"/>
    <property type="molecule type" value="Genomic_DNA"/>
</dbReference>
<dbReference type="SUPFAM" id="SSF50969">
    <property type="entry name" value="YVTN repeat-like/Quinoprotein amine dehydrogenase"/>
    <property type="match status" value="1"/>
</dbReference>
<dbReference type="PROSITE" id="PS51257">
    <property type="entry name" value="PROKAR_LIPOPROTEIN"/>
    <property type="match status" value="1"/>
</dbReference>
<gene>
    <name evidence="1" type="ORF">C9994_10130</name>
</gene>
<dbReference type="Proteomes" id="UP000240608">
    <property type="component" value="Unassembled WGS sequence"/>
</dbReference>
<dbReference type="AlphaFoldDB" id="A0A2T4DPQ7"/>
<evidence type="ECO:0000313" key="2">
    <source>
        <dbReference type="Proteomes" id="UP000240608"/>
    </source>
</evidence>
<protein>
    <recommendedName>
        <fullName evidence="3">6-bladed beta-propeller</fullName>
    </recommendedName>
</protein>
<evidence type="ECO:0008006" key="3">
    <source>
        <dbReference type="Google" id="ProtNLM"/>
    </source>
</evidence>
<organism evidence="1 2">
    <name type="scientific">Marivirga lumbricoides</name>
    <dbReference type="NCBI Taxonomy" id="1046115"/>
    <lineage>
        <taxon>Bacteria</taxon>
        <taxon>Pseudomonadati</taxon>
        <taxon>Bacteroidota</taxon>
        <taxon>Cytophagia</taxon>
        <taxon>Cytophagales</taxon>
        <taxon>Marivirgaceae</taxon>
        <taxon>Marivirga</taxon>
    </lineage>
</organism>
<reference evidence="1 2" key="1">
    <citation type="submission" date="2018-03" db="EMBL/GenBank/DDBJ databases">
        <title>Cross-interface Injection: A General Nanoliter Liquid Handling Method Applied to Single Cells Genome Amplification Automated Nanoliter Liquid Handling Applied to Single Cell Multiple Displacement Amplification.</title>
        <authorList>
            <person name="Yun J."/>
            <person name="Xu P."/>
            <person name="Xu J."/>
            <person name="Dai X."/>
            <person name="Wang Y."/>
            <person name="Zheng X."/>
            <person name="Cao C."/>
            <person name="Yi Q."/>
            <person name="Zhu Y."/>
            <person name="Wang L."/>
            <person name="Dong Z."/>
            <person name="Huang Y."/>
            <person name="Huang L."/>
            <person name="Du W."/>
        </authorList>
    </citation>
    <scope>NUCLEOTIDE SEQUENCE [LARGE SCALE GENOMIC DNA]</scope>
    <source>
        <strain evidence="1 2">Z-D1-2</strain>
    </source>
</reference>
<accession>A0A2T4DPQ7</accession>
<comment type="caution">
    <text evidence="1">The sequence shown here is derived from an EMBL/GenBank/DDBJ whole genome shotgun (WGS) entry which is preliminary data.</text>
</comment>